<dbReference type="PANTHER" id="PTHR12215:SF10">
    <property type="entry name" value="L-AMINOADIPATE-SEMIALDEHYDE DEHYDROGENASE-PHOSPHOPANTETHEINYL TRANSFERASE"/>
    <property type="match status" value="1"/>
</dbReference>
<dbReference type="GO" id="GO:0016740">
    <property type="term" value="F:transferase activity"/>
    <property type="evidence" value="ECO:0007669"/>
    <property type="project" value="UniProtKB-KW"/>
</dbReference>
<feature type="domain" description="4'-phosphopantetheinyl transferase" evidence="3">
    <location>
        <begin position="127"/>
        <end position="204"/>
    </location>
</feature>
<dbReference type="InterPro" id="IPR055066">
    <property type="entry name" value="AASDHPPT_N"/>
</dbReference>
<dbReference type="InterPro" id="IPR008278">
    <property type="entry name" value="4-PPantetheinyl_Trfase_dom"/>
</dbReference>
<dbReference type="Gene3D" id="3.90.470.20">
    <property type="entry name" value="4'-phosphopantetheinyl transferase domain"/>
    <property type="match status" value="2"/>
</dbReference>
<evidence type="ECO:0000313" key="6">
    <source>
        <dbReference type="Proteomes" id="UP001552521"/>
    </source>
</evidence>
<comment type="similarity">
    <text evidence="1">Belongs to the P-Pant transferase superfamily. Gsp/Sfp/HetI/AcpT family.</text>
</comment>
<dbReference type="PANTHER" id="PTHR12215">
    <property type="entry name" value="PHOSPHOPANTETHEINE TRANSFERASE"/>
    <property type="match status" value="1"/>
</dbReference>
<evidence type="ECO:0000256" key="2">
    <source>
        <dbReference type="ARBA" id="ARBA00022679"/>
    </source>
</evidence>
<sequence length="283" mass="31269">MTPTGATGAGRGTVQIWFCLNEALDEATSTLLAGHWLDEHEREIAGRFLFERDRRQYLVAHALVRRVLSLQTGIPEAEATIWRSSRGRPFLQSPPPHGRSRGPEAELDFNLSHAHGCNVVAVARDRRVGIDVERLDRGGERGLDWIVESFAPEERAHLAAIAHGSRRDRATLRLWTLKEAYAKARGLGLGLPFDSFAFELAEDRGVLGFRPPEGDRADRWLFTELEPRPQVLVSLAVEKGADGTAPPDRLLIHDGFPWGRAAPREAELPTGHRALPALAGAAR</sequence>
<dbReference type="SUPFAM" id="SSF56214">
    <property type="entry name" value="4'-phosphopantetheinyl transferase"/>
    <property type="match status" value="2"/>
</dbReference>
<keyword evidence="2 5" id="KW-0808">Transferase</keyword>
<comment type="caution">
    <text evidence="5">The sequence shown here is derived from an EMBL/GenBank/DDBJ whole genome shotgun (WGS) entry which is preliminary data.</text>
</comment>
<evidence type="ECO:0000256" key="1">
    <source>
        <dbReference type="ARBA" id="ARBA00010990"/>
    </source>
</evidence>
<dbReference type="Pfam" id="PF22624">
    <property type="entry name" value="AASDHPPT_N"/>
    <property type="match status" value="1"/>
</dbReference>
<organism evidence="5 6">
    <name type="scientific">Streptomyces kurssanovii</name>
    <dbReference type="NCBI Taxonomy" id="67312"/>
    <lineage>
        <taxon>Bacteria</taxon>
        <taxon>Bacillati</taxon>
        <taxon>Actinomycetota</taxon>
        <taxon>Actinomycetes</taxon>
        <taxon>Kitasatosporales</taxon>
        <taxon>Streptomycetaceae</taxon>
        <taxon>Streptomyces</taxon>
    </lineage>
</organism>
<proteinExistence type="inferred from homology"/>
<accession>A0ABV3I3Y8</accession>
<evidence type="ECO:0000259" key="4">
    <source>
        <dbReference type="Pfam" id="PF22624"/>
    </source>
</evidence>
<evidence type="ECO:0000313" key="5">
    <source>
        <dbReference type="EMBL" id="MEV4685577.1"/>
    </source>
</evidence>
<dbReference type="InterPro" id="IPR037143">
    <property type="entry name" value="4-PPantetheinyl_Trfase_dom_sf"/>
</dbReference>
<protein>
    <submittedName>
        <fullName evidence="5">4'-phosphopantetheinyl transferase superfamily protein</fullName>
    </submittedName>
</protein>
<name>A0ABV3I3Y8_9ACTN</name>
<dbReference type="InterPro" id="IPR050559">
    <property type="entry name" value="P-Pant_transferase_sf"/>
</dbReference>
<dbReference type="Pfam" id="PF01648">
    <property type="entry name" value="ACPS"/>
    <property type="match status" value="1"/>
</dbReference>
<dbReference type="RefSeq" id="WP_364601220.1">
    <property type="nucleotide sequence ID" value="NZ_JBFAQK010000085.1"/>
</dbReference>
<gene>
    <name evidence="5" type="ORF">AB0K36_32960</name>
</gene>
<dbReference type="EMBL" id="JBFAQK010000085">
    <property type="protein sequence ID" value="MEV4685577.1"/>
    <property type="molecule type" value="Genomic_DNA"/>
</dbReference>
<reference evidence="5 6" key="1">
    <citation type="submission" date="2024-06" db="EMBL/GenBank/DDBJ databases">
        <title>The Natural Products Discovery Center: Release of the First 8490 Sequenced Strains for Exploring Actinobacteria Biosynthetic Diversity.</title>
        <authorList>
            <person name="Kalkreuter E."/>
            <person name="Kautsar S.A."/>
            <person name="Yang D."/>
            <person name="Bader C.D."/>
            <person name="Teijaro C.N."/>
            <person name="Fluegel L."/>
            <person name="Davis C.M."/>
            <person name="Simpson J.R."/>
            <person name="Lauterbach L."/>
            <person name="Steele A.D."/>
            <person name="Gui C."/>
            <person name="Meng S."/>
            <person name="Li G."/>
            <person name="Viehrig K."/>
            <person name="Ye F."/>
            <person name="Su P."/>
            <person name="Kiefer A.F."/>
            <person name="Nichols A."/>
            <person name="Cepeda A.J."/>
            <person name="Yan W."/>
            <person name="Fan B."/>
            <person name="Jiang Y."/>
            <person name="Adhikari A."/>
            <person name="Zheng C.-J."/>
            <person name="Schuster L."/>
            <person name="Cowan T.M."/>
            <person name="Smanski M.J."/>
            <person name="Chevrette M.G."/>
            <person name="De Carvalho L.P.S."/>
            <person name="Shen B."/>
        </authorList>
    </citation>
    <scope>NUCLEOTIDE SEQUENCE [LARGE SCALE GENOMIC DNA]</scope>
    <source>
        <strain evidence="5 6">NPDC049344</strain>
    </source>
</reference>
<evidence type="ECO:0000259" key="3">
    <source>
        <dbReference type="Pfam" id="PF01648"/>
    </source>
</evidence>
<dbReference type="Proteomes" id="UP001552521">
    <property type="component" value="Unassembled WGS sequence"/>
</dbReference>
<feature type="domain" description="4'-phosphopantetheinyl transferase N-terminal" evidence="4">
    <location>
        <begin position="31"/>
        <end position="121"/>
    </location>
</feature>
<keyword evidence="6" id="KW-1185">Reference proteome</keyword>